<evidence type="ECO:0000313" key="5">
    <source>
        <dbReference type="EMBL" id="SEI87100.1"/>
    </source>
</evidence>
<accession>A0A1H6UG03</accession>
<dbReference type="InterPro" id="IPR029058">
    <property type="entry name" value="AB_hydrolase_fold"/>
</dbReference>
<dbReference type="EMBL" id="FNZH01000001">
    <property type="protein sequence ID" value="SEI87100.1"/>
    <property type="molecule type" value="Genomic_DNA"/>
</dbReference>
<feature type="domain" description="PET hydrolase/cutinase-like" evidence="4">
    <location>
        <begin position="129"/>
        <end position="236"/>
    </location>
</feature>
<dbReference type="GO" id="GO:0016042">
    <property type="term" value="P:lipid catabolic process"/>
    <property type="evidence" value="ECO:0007669"/>
    <property type="project" value="UniProtKB-KW"/>
</dbReference>
<sequence>MKRPLINFAFYFSAFCVFISQSIYSQTDPFVFGDRLPDAPELAASGPFPVGVRTLELIHANQPNIQESNGTEMPVYDRPLRVEVWYPAQENPDAKMAEYTDFLGTTTDPTRPLKAFTFPGRAERNAVPDTSQGPYPLVIVSHGYLGSRVLMTYLTENLASKGYLVVAIDHTESTHENPGKFASTLYHRPLDDLFVLEEMDRFNQPEEGNFLSGMVDASRTALLGYSMGGYGVLNAAGAGFSPGFVGAFSQMTSGSQLLATRSLSDPTYPRTVDPRVKAIVALAPWGMQRGVWDSEGLQSLRTPTFFIAGSEDDISGYEDGVKAIYEGASNAERYLLTYLNARHNVAPNPPVSPDLDPADYMHYSEPVWDEERVNNINQHFVTAFLGIYLKGLDYGKFLDLPEDSLEETWTGFLPRTSIGLELRQARP</sequence>
<evidence type="ECO:0000256" key="2">
    <source>
        <dbReference type="ARBA" id="ARBA00022963"/>
    </source>
</evidence>
<dbReference type="Pfam" id="PF12740">
    <property type="entry name" value="PETase"/>
    <property type="match status" value="1"/>
</dbReference>
<gene>
    <name evidence="5" type="ORF">SAMN05192553_101627</name>
</gene>
<dbReference type="PANTHER" id="PTHR10272:SF0">
    <property type="entry name" value="PLATELET-ACTIVATING FACTOR ACETYLHYDROLASE"/>
    <property type="match status" value="1"/>
</dbReference>
<keyword evidence="6" id="KW-1185">Reference proteome</keyword>
<evidence type="ECO:0000259" key="4">
    <source>
        <dbReference type="Pfam" id="PF12740"/>
    </source>
</evidence>
<keyword evidence="3" id="KW-0443">Lipid metabolism</keyword>
<dbReference type="AlphaFoldDB" id="A0A1H6UG03"/>
<protein>
    <submittedName>
        <fullName evidence="5">Platelet-activating factor acetylhydrolase, isoform II</fullName>
    </submittedName>
</protein>
<dbReference type="GO" id="GO:0003847">
    <property type="term" value="F:1-alkyl-2-acetylglycerophosphocholine esterase activity"/>
    <property type="evidence" value="ECO:0007669"/>
    <property type="project" value="TreeGrafter"/>
</dbReference>
<dbReference type="OrthoDB" id="9814760at2"/>
<evidence type="ECO:0000313" key="6">
    <source>
        <dbReference type="Proteomes" id="UP000199403"/>
    </source>
</evidence>
<dbReference type="Gene3D" id="3.40.50.1820">
    <property type="entry name" value="alpha/beta hydrolase"/>
    <property type="match status" value="1"/>
</dbReference>
<dbReference type="Proteomes" id="UP000199403">
    <property type="component" value="Unassembled WGS sequence"/>
</dbReference>
<organism evidence="5 6">
    <name type="scientific">Cyclobacterium xiamenense</name>
    <dbReference type="NCBI Taxonomy" id="1297121"/>
    <lineage>
        <taxon>Bacteria</taxon>
        <taxon>Pseudomonadati</taxon>
        <taxon>Bacteroidota</taxon>
        <taxon>Cytophagia</taxon>
        <taxon>Cytophagales</taxon>
        <taxon>Cyclobacteriaceae</taxon>
        <taxon>Cyclobacterium</taxon>
    </lineage>
</organism>
<proteinExistence type="predicted"/>
<evidence type="ECO:0000256" key="3">
    <source>
        <dbReference type="ARBA" id="ARBA00023098"/>
    </source>
</evidence>
<dbReference type="SUPFAM" id="SSF53474">
    <property type="entry name" value="alpha/beta-Hydrolases"/>
    <property type="match status" value="1"/>
</dbReference>
<dbReference type="STRING" id="1416801.SAMN05192553_101627"/>
<keyword evidence="1 5" id="KW-0378">Hydrolase</keyword>
<dbReference type="PANTHER" id="PTHR10272">
    <property type="entry name" value="PLATELET-ACTIVATING FACTOR ACETYLHYDROLASE"/>
    <property type="match status" value="1"/>
</dbReference>
<dbReference type="RefSeq" id="WP_092169315.1">
    <property type="nucleotide sequence ID" value="NZ_FNZH01000001.1"/>
</dbReference>
<name>A0A1H6UG03_9BACT</name>
<reference evidence="6" key="1">
    <citation type="submission" date="2016-10" db="EMBL/GenBank/DDBJ databases">
        <authorList>
            <person name="Varghese N."/>
            <person name="Submissions S."/>
        </authorList>
    </citation>
    <scope>NUCLEOTIDE SEQUENCE [LARGE SCALE GENOMIC DNA]</scope>
    <source>
        <strain evidence="6">IBRC-M 10761</strain>
    </source>
</reference>
<dbReference type="InterPro" id="IPR041127">
    <property type="entry name" value="PET_hydrolase/cutinase-like"/>
</dbReference>
<evidence type="ECO:0000256" key="1">
    <source>
        <dbReference type="ARBA" id="ARBA00022801"/>
    </source>
</evidence>
<keyword evidence="2" id="KW-0442">Lipid degradation</keyword>